<accession>A0ABD6AZB3</accession>
<evidence type="ECO:0000256" key="5">
    <source>
        <dbReference type="HAMAP-Rule" id="MF_02114"/>
    </source>
</evidence>
<dbReference type="GO" id="GO:0052645">
    <property type="term" value="P:F420-0 metabolic process"/>
    <property type="evidence" value="ECO:0007669"/>
    <property type="project" value="UniProtKB-UniRule"/>
</dbReference>
<comment type="function">
    <text evidence="5">Guanylyltransferase that catalyzes the activation of (2S)-2-phospholactate (2-PL) as (2S)-lactyl-2-diphospho-5'-guanosine, via the condensation of 2-PL with GTP. It is involved in the biosynthesis of coenzyme F420, a hydride carrier cofactor.</text>
</comment>
<dbReference type="InterPro" id="IPR002835">
    <property type="entry name" value="CofC"/>
</dbReference>
<gene>
    <name evidence="5 6" type="primary">cofC</name>
    <name evidence="6" type="ORF">ACFSBT_15185</name>
</gene>
<dbReference type="EMBL" id="JBHUDC010000008">
    <property type="protein sequence ID" value="MFD1514623.1"/>
    <property type="molecule type" value="Genomic_DNA"/>
</dbReference>
<reference evidence="6 7" key="1">
    <citation type="journal article" date="2019" name="Int. J. Syst. Evol. Microbiol.">
        <title>The Global Catalogue of Microorganisms (GCM) 10K type strain sequencing project: providing services to taxonomists for standard genome sequencing and annotation.</title>
        <authorList>
            <consortium name="The Broad Institute Genomics Platform"/>
            <consortium name="The Broad Institute Genome Sequencing Center for Infectious Disease"/>
            <person name="Wu L."/>
            <person name="Ma J."/>
        </authorList>
    </citation>
    <scope>NUCLEOTIDE SEQUENCE [LARGE SCALE GENOMIC DNA]</scope>
    <source>
        <strain evidence="6 7">CGMCC 1.12563</strain>
    </source>
</reference>
<dbReference type="AlphaFoldDB" id="A0ABD6AZB3"/>
<keyword evidence="4 5" id="KW-0342">GTP-binding</keyword>
<dbReference type="PANTHER" id="PTHR40392:SF1">
    <property type="entry name" value="2-PHOSPHO-L-LACTATE GUANYLYLTRANSFERASE"/>
    <property type="match status" value="1"/>
</dbReference>
<sequence>MHVVVPYRVSDPKTRLAPVCSPAERETLSRAMLADVLDAVAGAGHDPTVLATEPFDIPDGASASVEVDDRPLSVAVNAVLCDRVERDSPVAVVMGDLALATPAALSDLFTTDGAVVFAPGRGGGTNAFVARHPEFRTDYHGASYRDHRRICADVGVTPRTVDSYRLGTDVDAPADLVEVLLHASENGRTRRFLAERFSLATGDGRVTVERRE</sequence>
<dbReference type="Gene3D" id="3.90.550.10">
    <property type="entry name" value="Spore Coat Polysaccharide Biosynthesis Protein SpsA, Chain A"/>
    <property type="match status" value="1"/>
</dbReference>
<comment type="similarity">
    <text evidence="5">Belongs to the CofC family.</text>
</comment>
<evidence type="ECO:0000256" key="1">
    <source>
        <dbReference type="ARBA" id="ARBA00022679"/>
    </source>
</evidence>
<keyword evidence="1 5" id="KW-0808">Transferase</keyword>
<comment type="subunit">
    <text evidence="5">Homodimer.</text>
</comment>
<dbReference type="EC" id="2.7.7.68" evidence="5"/>
<dbReference type="Pfam" id="PF01983">
    <property type="entry name" value="CofC"/>
    <property type="match status" value="1"/>
</dbReference>
<dbReference type="Gene3D" id="6.10.140.50">
    <property type="match status" value="1"/>
</dbReference>
<dbReference type="GO" id="GO:0043814">
    <property type="term" value="F:phospholactate guanylyltransferase activity"/>
    <property type="evidence" value="ECO:0007669"/>
    <property type="project" value="UniProtKB-EC"/>
</dbReference>
<name>A0ABD6AZB3_9EURY</name>
<comment type="caution">
    <text evidence="6">The sequence shown here is derived from an EMBL/GenBank/DDBJ whole genome shotgun (WGS) entry which is preliminary data.</text>
</comment>
<proteinExistence type="inferred from homology"/>
<comment type="pathway">
    <text evidence="5">Cofactor biosynthesis; coenzyme F420 biosynthesis.</text>
</comment>
<evidence type="ECO:0000313" key="6">
    <source>
        <dbReference type="EMBL" id="MFD1514623.1"/>
    </source>
</evidence>
<evidence type="ECO:0000256" key="4">
    <source>
        <dbReference type="ARBA" id="ARBA00023134"/>
    </source>
</evidence>
<dbReference type="GO" id="GO:0005525">
    <property type="term" value="F:GTP binding"/>
    <property type="evidence" value="ECO:0007669"/>
    <property type="project" value="UniProtKB-KW"/>
</dbReference>
<protein>
    <recommendedName>
        <fullName evidence="5">2-phospho-L-lactate guanylyltransferase</fullName>
        <shortName evidence="5">LP guanylyltransferase</shortName>
        <ecNumber evidence="5">2.7.7.68</ecNumber>
    </recommendedName>
</protein>
<evidence type="ECO:0000313" key="7">
    <source>
        <dbReference type="Proteomes" id="UP001597187"/>
    </source>
</evidence>
<dbReference type="HAMAP" id="MF_02114">
    <property type="entry name" value="CofC"/>
    <property type="match status" value="1"/>
</dbReference>
<comment type="catalytic activity">
    <reaction evidence="5">
        <text>(2S)-2-phospholactate + GTP + H(+) = (2S)-lactyl-2-diphospho-5'-guanosine + diphosphate</text>
        <dbReference type="Rhea" id="RHEA:63424"/>
        <dbReference type="ChEBI" id="CHEBI:15378"/>
        <dbReference type="ChEBI" id="CHEBI:33019"/>
        <dbReference type="ChEBI" id="CHEBI:37565"/>
        <dbReference type="ChEBI" id="CHEBI:59435"/>
        <dbReference type="ChEBI" id="CHEBI:59906"/>
        <dbReference type="EC" id="2.7.7.68"/>
    </reaction>
</comment>
<organism evidence="6 7">
    <name type="scientific">Halomarina rubra</name>
    <dbReference type="NCBI Taxonomy" id="2071873"/>
    <lineage>
        <taxon>Archaea</taxon>
        <taxon>Methanobacteriati</taxon>
        <taxon>Methanobacteriota</taxon>
        <taxon>Stenosarchaea group</taxon>
        <taxon>Halobacteria</taxon>
        <taxon>Halobacteriales</taxon>
        <taxon>Natronomonadaceae</taxon>
        <taxon>Halomarina</taxon>
    </lineage>
</organism>
<dbReference type="InterPro" id="IPR029044">
    <property type="entry name" value="Nucleotide-diphossugar_trans"/>
</dbReference>
<keyword evidence="3 5" id="KW-0547">Nucleotide-binding</keyword>
<dbReference type="RefSeq" id="WP_250874565.1">
    <property type="nucleotide sequence ID" value="NZ_JALXFV010000008.1"/>
</dbReference>
<keyword evidence="7" id="KW-1185">Reference proteome</keyword>
<dbReference type="SUPFAM" id="SSF53448">
    <property type="entry name" value="Nucleotide-diphospho-sugar transferases"/>
    <property type="match status" value="1"/>
</dbReference>
<keyword evidence="2 5" id="KW-0548">Nucleotidyltransferase</keyword>
<dbReference type="NCBIfam" id="TIGR03552">
    <property type="entry name" value="F420_cofC"/>
    <property type="match status" value="1"/>
</dbReference>
<dbReference type="PANTHER" id="PTHR40392">
    <property type="entry name" value="2-PHOSPHO-L-LACTATE GUANYLYLTRANSFERASE"/>
    <property type="match status" value="1"/>
</dbReference>
<evidence type="ECO:0000256" key="3">
    <source>
        <dbReference type="ARBA" id="ARBA00022741"/>
    </source>
</evidence>
<dbReference type="Proteomes" id="UP001597187">
    <property type="component" value="Unassembled WGS sequence"/>
</dbReference>
<evidence type="ECO:0000256" key="2">
    <source>
        <dbReference type="ARBA" id="ARBA00022695"/>
    </source>
</evidence>